<protein>
    <recommendedName>
        <fullName evidence="11">Zinc/iron permease</fullName>
    </recommendedName>
</protein>
<evidence type="ECO:0000256" key="6">
    <source>
        <dbReference type="ARBA" id="ARBA00023136"/>
    </source>
</evidence>
<evidence type="ECO:0000256" key="4">
    <source>
        <dbReference type="ARBA" id="ARBA00022989"/>
    </source>
</evidence>
<evidence type="ECO:0008006" key="11">
    <source>
        <dbReference type="Google" id="ProtNLM"/>
    </source>
</evidence>
<keyword evidence="4 8" id="KW-1133">Transmembrane helix</keyword>
<evidence type="ECO:0000256" key="8">
    <source>
        <dbReference type="SAM" id="Phobius"/>
    </source>
</evidence>
<feature type="transmembrane region" description="Helical" evidence="8">
    <location>
        <begin position="223"/>
        <end position="245"/>
    </location>
</feature>
<feature type="transmembrane region" description="Helical" evidence="8">
    <location>
        <begin position="54"/>
        <end position="70"/>
    </location>
</feature>
<dbReference type="InterPro" id="IPR045891">
    <property type="entry name" value="ZIP9"/>
</dbReference>
<feature type="transmembrane region" description="Helical" evidence="8">
    <location>
        <begin position="12"/>
        <end position="34"/>
    </location>
</feature>
<feature type="transmembrane region" description="Helical" evidence="8">
    <location>
        <begin position="131"/>
        <end position="151"/>
    </location>
</feature>
<feature type="region of interest" description="Disordered" evidence="7">
    <location>
        <begin position="81"/>
        <end position="122"/>
    </location>
</feature>
<keyword evidence="3 8" id="KW-0812">Transmembrane</keyword>
<gene>
    <name evidence="9" type="ORF">WJX75_001223</name>
</gene>
<proteinExistence type="predicted"/>
<name>A0ABR2YFU6_9CHLO</name>
<dbReference type="Pfam" id="PF02535">
    <property type="entry name" value="Zip"/>
    <property type="match status" value="1"/>
</dbReference>
<dbReference type="InterPro" id="IPR003689">
    <property type="entry name" value="ZIP"/>
</dbReference>
<dbReference type="Proteomes" id="UP001491310">
    <property type="component" value="Unassembled WGS sequence"/>
</dbReference>
<comment type="subcellular location">
    <subcellularLocation>
        <location evidence="1">Endomembrane system</location>
        <topology evidence="1">Multi-pass membrane protein</topology>
    </subcellularLocation>
    <subcellularLocation>
        <location evidence="2">Golgi apparatus membrane</location>
    </subcellularLocation>
</comment>
<evidence type="ECO:0000313" key="9">
    <source>
        <dbReference type="EMBL" id="KAK9904719.1"/>
    </source>
</evidence>
<evidence type="ECO:0000256" key="5">
    <source>
        <dbReference type="ARBA" id="ARBA00023034"/>
    </source>
</evidence>
<keyword evidence="6 8" id="KW-0472">Membrane</keyword>
<accession>A0ABR2YFU6</accession>
<evidence type="ECO:0000256" key="7">
    <source>
        <dbReference type="SAM" id="MobiDB-lite"/>
    </source>
</evidence>
<feature type="transmembrane region" description="Helical" evidence="8">
    <location>
        <begin position="157"/>
        <end position="181"/>
    </location>
</feature>
<evidence type="ECO:0000313" key="10">
    <source>
        <dbReference type="Proteomes" id="UP001491310"/>
    </source>
</evidence>
<sequence>MLPLLIEVSEGKLAVMAALGGGLLVGTALSVIIPEGFHAFQSAQHEPGVDLPDWSVGAILVAGFLTMLLLDHLQQAMVGGGHAHAHKHTPMSSSSSSGQSIHRRHSHLSDEDPEEDTIAAQKGQSEAASRALVGLLVHSVADGFAVGASSVSTSASLSFLVAVAMVLHKAPVAFGLATYLLSARWSWTRTRGALLLFAATSPVVAIATFILINAAPVLASQENIALCVLFSGGTFLYAACMHILPEIMGDKGKLSKAELAGMLFGSAVPIFCSALQGDHHH</sequence>
<evidence type="ECO:0000256" key="1">
    <source>
        <dbReference type="ARBA" id="ARBA00004127"/>
    </source>
</evidence>
<keyword evidence="10" id="KW-1185">Reference proteome</keyword>
<feature type="transmembrane region" description="Helical" evidence="8">
    <location>
        <begin position="193"/>
        <end position="217"/>
    </location>
</feature>
<keyword evidence="5" id="KW-0333">Golgi apparatus</keyword>
<evidence type="ECO:0000256" key="3">
    <source>
        <dbReference type="ARBA" id="ARBA00022692"/>
    </source>
</evidence>
<reference evidence="9 10" key="1">
    <citation type="journal article" date="2024" name="Nat. Commun.">
        <title>Phylogenomics reveals the evolutionary origins of lichenization in chlorophyte algae.</title>
        <authorList>
            <person name="Puginier C."/>
            <person name="Libourel C."/>
            <person name="Otte J."/>
            <person name="Skaloud P."/>
            <person name="Haon M."/>
            <person name="Grisel S."/>
            <person name="Petersen M."/>
            <person name="Berrin J.G."/>
            <person name="Delaux P.M."/>
            <person name="Dal Grande F."/>
            <person name="Keller J."/>
        </authorList>
    </citation>
    <scope>NUCLEOTIDE SEQUENCE [LARGE SCALE GENOMIC DNA]</scope>
    <source>
        <strain evidence="9 10">SAG 216-7</strain>
    </source>
</reference>
<organism evidence="9 10">
    <name type="scientific">Coccomyxa subellipsoidea</name>
    <dbReference type="NCBI Taxonomy" id="248742"/>
    <lineage>
        <taxon>Eukaryota</taxon>
        <taxon>Viridiplantae</taxon>
        <taxon>Chlorophyta</taxon>
        <taxon>core chlorophytes</taxon>
        <taxon>Trebouxiophyceae</taxon>
        <taxon>Trebouxiophyceae incertae sedis</taxon>
        <taxon>Coccomyxaceae</taxon>
        <taxon>Coccomyxa</taxon>
    </lineage>
</organism>
<comment type="caution">
    <text evidence="9">The sequence shown here is derived from an EMBL/GenBank/DDBJ whole genome shotgun (WGS) entry which is preliminary data.</text>
</comment>
<dbReference type="EMBL" id="JALJOT010000012">
    <property type="protein sequence ID" value="KAK9904719.1"/>
    <property type="molecule type" value="Genomic_DNA"/>
</dbReference>
<dbReference type="PANTHER" id="PTHR16133">
    <property type="entry name" value="SOLUTE CARRIER FAMILY 39 ZINC TRANSPORTER , MEMBER 9-RELATED"/>
    <property type="match status" value="1"/>
</dbReference>
<evidence type="ECO:0000256" key="2">
    <source>
        <dbReference type="ARBA" id="ARBA00004394"/>
    </source>
</evidence>
<dbReference type="PANTHER" id="PTHR16133:SF0">
    <property type="entry name" value="ZINC_IRON REGULATED TRANSPORTER-RELATED PROTEIN 102B, ISOFORM E"/>
    <property type="match status" value="1"/>
</dbReference>